<dbReference type="GO" id="GO:0005524">
    <property type="term" value="F:ATP binding"/>
    <property type="evidence" value="ECO:0007669"/>
    <property type="project" value="UniProtKB-KW"/>
</dbReference>
<dbReference type="InterPro" id="IPR001772">
    <property type="entry name" value="KA1_dom"/>
</dbReference>
<evidence type="ECO:0000256" key="4">
    <source>
        <dbReference type="ARBA" id="ARBA00022741"/>
    </source>
</evidence>
<feature type="region of interest" description="Disordered" evidence="9">
    <location>
        <begin position="91"/>
        <end position="144"/>
    </location>
</feature>
<dbReference type="STRING" id="81824.A9UZY3"/>
<feature type="region of interest" description="Disordered" evidence="9">
    <location>
        <begin position="32"/>
        <end position="74"/>
    </location>
</feature>
<evidence type="ECO:0000256" key="5">
    <source>
        <dbReference type="ARBA" id="ARBA00022777"/>
    </source>
</evidence>
<keyword evidence="3" id="KW-0808">Transferase</keyword>
<sequence>MTRLTAAFHIMIDQILEEDKERAKEEEIRRYVAALPSRSNSGNGGRSPLLLSTSTGTRGGSPPSGLASPGRPRRISTLGHHVVTDRRTIDGALVSQASSQRLLTSPSNSRERLSASVGSPAGSPSTAPHSMPRPRSNGSVATMEAPAWSPPATAVSLPATPLHAPRRATAMRASTGDLSETNPEAIERLRQIRRHQRRSSRSSMQFVNGSDNPLEELETSPRARRLSCTKVTVLNSTAETIPVHDVPDFMMRRSSDAARARRQSRASQVSVGSTPARRDSDTSRLSQTSSNTNNRLSNDSNVELEEASRVVTPTTISEVFADPEPEALAIKIDDAETQPDQSQPPQWLEQTVNPHQPTRRSTPPSATGLASRMGPHVAHLTATVSSGSGSAEHLAPGDDALPSPFSREGSGRRRAKSVTTATIRQSAASRVVDVKALDLATEATSSSSFGAATTSSLPYDRVMAELQRALRRNGVDFELDRNTLTCRTRNSDGSGDRRRRGSYFSEAEEDVSWEMAVQKISRLGLHGIRLRRLQGDHWRYKRLVDHVLQDARL</sequence>
<gene>
    <name evidence="11" type="ORF">MONBRDRAFT_8402</name>
</gene>
<dbReference type="GeneID" id="5891422"/>
<keyword evidence="12" id="KW-1185">Reference proteome</keyword>
<dbReference type="SUPFAM" id="SSF103243">
    <property type="entry name" value="KA1-like"/>
    <property type="match status" value="1"/>
</dbReference>
<dbReference type="EMBL" id="CH991552">
    <property type="protein sequence ID" value="EDQ89057.1"/>
    <property type="molecule type" value="Genomic_DNA"/>
</dbReference>
<dbReference type="GO" id="GO:0004674">
    <property type="term" value="F:protein serine/threonine kinase activity"/>
    <property type="evidence" value="ECO:0007669"/>
    <property type="project" value="UniProtKB-KW"/>
</dbReference>
<keyword evidence="6" id="KW-0067">ATP-binding</keyword>
<feature type="compositionally biased region" description="Polar residues" evidence="9">
    <location>
        <begin position="283"/>
        <end position="301"/>
    </location>
</feature>
<dbReference type="eggNOG" id="KOG0586">
    <property type="taxonomic scope" value="Eukaryota"/>
</dbReference>
<reference evidence="11 12" key="1">
    <citation type="journal article" date="2008" name="Nature">
        <title>The genome of the choanoflagellate Monosiga brevicollis and the origin of metazoans.</title>
        <authorList>
            <consortium name="JGI Sequencing"/>
            <person name="King N."/>
            <person name="Westbrook M.J."/>
            <person name="Young S.L."/>
            <person name="Kuo A."/>
            <person name="Abedin M."/>
            <person name="Chapman J."/>
            <person name="Fairclough S."/>
            <person name="Hellsten U."/>
            <person name="Isogai Y."/>
            <person name="Letunic I."/>
            <person name="Marr M."/>
            <person name="Pincus D."/>
            <person name="Putnam N."/>
            <person name="Rokas A."/>
            <person name="Wright K.J."/>
            <person name="Zuzow R."/>
            <person name="Dirks W."/>
            <person name="Good M."/>
            <person name="Goodstein D."/>
            <person name="Lemons D."/>
            <person name="Li W."/>
            <person name="Lyons J.B."/>
            <person name="Morris A."/>
            <person name="Nichols S."/>
            <person name="Richter D.J."/>
            <person name="Salamov A."/>
            <person name="Bork P."/>
            <person name="Lim W.A."/>
            <person name="Manning G."/>
            <person name="Miller W.T."/>
            <person name="McGinnis W."/>
            <person name="Shapiro H."/>
            <person name="Tjian R."/>
            <person name="Grigoriev I.V."/>
            <person name="Rokhsar D."/>
        </authorList>
    </citation>
    <scope>NUCLEOTIDE SEQUENCE [LARGE SCALE GENOMIC DNA]</scope>
    <source>
        <strain evidence="12">MX1 / ATCC 50154</strain>
    </source>
</reference>
<evidence type="ECO:0000256" key="6">
    <source>
        <dbReference type="ARBA" id="ARBA00022840"/>
    </source>
</evidence>
<feature type="compositionally biased region" description="Low complexity" evidence="9">
    <location>
        <begin position="35"/>
        <end position="70"/>
    </location>
</feature>
<evidence type="ECO:0000313" key="12">
    <source>
        <dbReference type="Proteomes" id="UP000001357"/>
    </source>
</evidence>
<feature type="compositionally biased region" description="Polar residues" evidence="9">
    <location>
        <begin position="338"/>
        <end position="365"/>
    </location>
</feature>
<feature type="compositionally biased region" description="Polar residues" evidence="9">
    <location>
        <begin position="95"/>
        <end position="108"/>
    </location>
</feature>
<comment type="catalytic activity">
    <reaction evidence="8">
        <text>L-seryl-[protein] + ATP = O-phospho-L-seryl-[protein] + ADP + H(+)</text>
        <dbReference type="Rhea" id="RHEA:17989"/>
        <dbReference type="Rhea" id="RHEA-COMP:9863"/>
        <dbReference type="Rhea" id="RHEA-COMP:11604"/>
        <dbReference type="ChEBI" id="CHEBI:15378"/>
        <dbReference type="ChEBI" id="CHEBI:29999"/>
        <dbReference type="ChEBI" id="CHEBI:30616"/>
        <dbReference type="ChEBI" id="CHEBI:83421"/>
        <dbReference type="ChEBI" id="CHEBI:456216"/>
        <dbReference type="EC" id="2.7.11.1"/>
    </reaction>
</comment>
<feature type="region of interest" description="Disordered" evidence="9">
    <location>
        <begin position="192"/>
        <end position="221"/>
    </location>
</feature>
<dbReference type="EC" id="2.7.11.1" evidence="1"/>
<name>A9UZY3_MONBE</name>
<evidence type="ECO:0000259" key="10">
    <source>
        <dbReference type="PROSITE" id="PS50032"/>
    </source>
</evidence>
<evidence type="ECO:0000256" key="7">
    <source>
        <dbReference type="ARBA" id="ARBA00047899"/>
    </source>
</evidence>
<keyword evidence="2" id="KW-0723">Serine/threonine-protein kinase</keyword>
<evidence type="ECO:0000313" key="11">
    <source>
        <dbReference type="EMBL" id="EDQ89057.1"/>
    </source>
</evidence>
<evidence type="ECO:0000256" key="3">
    <source>
        <dbReference type="ARBA" id="ARBA00022679"/>
    </source>
</evidence>
<dbReference type="Pfam" id="PF02149">
    <property type="entry name" value="KA1"/>
    <property type="match status" value="1"/>
</dbReference>
<dbReference type="PROSITE" id="PS50032">
    <property type="entry name" value="KA1"/>
    <property type="match status" value="1"/>
</dbReference>
<evidence type="ECO:0000256" key="2">
    <source>
        <dbReference type="ARBA" id="ARBA00022527"/>
    </source>
</evidence>
<keyword evidence="4" id="KW-0547">Nucleotide-binding</keyword>
<evidence type="ECO:0000256" key="8">
    <source>
        <dbReference type="ARBA" id="ARBA00048679"/>
    </source>
</evidence>
<feature type="region of interest" description="Disordered" evidence="9">
    <location>
        <begin position="254"/>
        <end position="309"/>
    </location>
</feature>
<feature type="compositionally biased region" description="Low complexity" evidence="9">
    <location>
        <begin position="114"/>
        <end position="130"/>
    </location>
</feature>
<dbReference type="Gene3D" id="3.30.310.80">
    <property type="entry name" value="Kinase associated domain 1, KA1"/>
    <property type="match status" value="1"/>
</dbReference>
<organism evidence="11 12">
    <name type="scientific">Monosiga brevicollis</name>
    <name type="common">Choanoflagellate</name>
    <dbReference type="NCBI Taxonomy" id="81824"/>
    <lineage>
        <taxon>Eukaryota</taxon>
        <taxon>Choanoflagellata</taxon>
        <taxon>Craspedida</taxon>
        <taxon>Salpingoecidae</taxon>
        <taxon>Monosiga</taxon>
    </lineage>
</organism>
<dbReference type="Proteomes" id="UP000001357">
    <property type="component" value="Unassembled WGS sequence"/>
</dbReference>
<dbReference type="RefSeq" id="XP_001746162.1">
    <property type="nucleotide sequence ID" value="XM_001746110.1"/>
</dbReference>
<evidence type="ECO:0000256" key="1">
    <source>
        <dbReference type="ARBA" id="ARBA00012513"/>
    </source>
</evidence>
<dbReference type="AlphaFoldDB" id="A9UZY3"/>
<dbReference type="InParanoid" id="A9UZY3"/>
<feature type="region of interest" description="Disordered" evidence="9">
    <location>
        <begin position="336"/>
        <end position="371"/>
    </location>
</feature>
<feature type="region of interest" description="Disordered" evidence="9">
    <location>
        <begin position="385"/>
        <end position="421"/>
    </location>
</feature>
<dbReference type="CDD" id="cd12121">
    <property type="entry name" value="MARK_C_like"/>
    <property type="match status" value="1"/>
</dbReference>
<feature type="domain" description="KA1" evidence="10">
    <location>
        <begin position="504"/>
        <end position="553"/>
    </location>
</feature>
<dbReference type="KEGG" id="mbr:MONBRDRAFT_8402"/>
<proteinExistence type="predicted"/>
<accession>A9UZY3</accession>
<comment type="catalytic activity">
    <reaction evidence="7">
        <text>L-threonyl-[protein] + ATP = O-phospho-L-threonyl-[protein] + ADP + H(+)</text>
        <dbReference type="Rhea" id="RHEA:46608"/>
        <dbReference type="Rhea" id="RHEA-COMP:11060"/>
        <dbReference type="Rhea" id="RHEA-COMP:11605"/>
        <dbReference type="ChEBI" id="CHEBI:15378"/>
        <dbReference type="ChEBI" id="CHEBI:30013"/>
        <dbReference type="ChEBI" id="CHEBI:30616"/>
        <dbReference type="ChEBI" id="CHEBI:61977"/>
        <dbReference type="ChEBI" id="CHEBI:456216"/>
        <dbReference type="EC" id="2.7.11.1"/>
    </reaction>
</comment>
<keyword evidence="5" id="KW-0418">Kinase</keyword>
<evidence type="ECO:0000256" key="9">
    <source>
        <dbReference type="SAM" id="MobiDB-lite"/>
    </source>
</evidence>
<dbReference type="InterPro" id="IPR028375">
    <property type="entry name" value="KA1/Ssp2_C"/>
</dbReference>
<protein>
    <recommendedName>
        <fullName evidence="1">non-specific serine/threonine protein kinase</fullName>
        <ecNumber evidence="1">2.7.11.1</ecNumber>
    </recommendedName>
</protein>